<dbReference type="SUPFAM" id="SSF50022">
    <property type="entry name" value="ISP domain"/>
    <property type="match status" value="1"/>
</dbReference>
<evidence type="ECO:0000313" key="7">
    <source>
        <dbReference type="Proteomes" id="UP000055590"/>
    </source>
</evidence>
<keyword evidence="7" id="KW-1185">Reference proteome</keyword>
<accession>A0A0K1PDP6</accession>
<keyword evidence="3" id="KW-0408">Iron</keyword>
<sequence>MERGAIRFRLPRPDGDVEAFAIRFEGQLRAWVNVCTHRALELDLGSGSFFARDGRLLLCRAHGALFDPLDGSCAGGVCGKGTGLAAVKIVEEDGILWSEDP</sequence>
<dbReference type="PROSITE" id="PS51296">
    <property type="entry name" value="RIESKE"/>
    <property type="match status" value="1"/>
</dbReference>
<dbReference type="GO" id="GO:0051213">
    <property type="term" value="F:dioxygenase activity"/>
    <property type="evidence" value="ECO:0007669"/>
    <property type="project" value="UniProtKB-KW"/>
</dbReference>
<dbReference type="GO" id="GO:0046872">
    <property type="term" value="F:metal ion binding"/>
    <property type="evidence" value="ECO:0007669"/>
    <property type="project" value="UniProtKB-KW"/>
</dbReference>
<name>A0A0K1PDP6_9BACT</name>
<feature type="domain" description="Rieske" evidence="5">
    <location>
        <begin position="1"/>
        <end position="98"/>
    </location>
</feature>
<dbReference type="PANTHER" id="PTHR40261">
    <property type="match status" value="1"/>
</dbReference>
<evidence type="ECO:0000259" key="5">
    <source>
        <dbReference type="PROSITE" id="PS51296"/>
    </source>
</evidence>
<gene>
    <name evidence="6" type="ORF">AKJ08_1611</name>
</gene>
<evidence type="ECO:0000313" key="6">
    <source>
        <dbReference type="EMBL" id="AKU91224.1"/>
    </source>
</evidence>
<dbReference type="InterPro" id="IPR017941">
    <property type="entry name" value="Rieske_2Fe-2S"/>
</dbReference>
<evidence type="ECO:0000256" key="1">
    <source>
        <dbReference type="ARBA" id="ARBA00022714"/>
    </source>
</evidence>
<dbReference type="Proteomes" id="UP000055590">
    <property type="component" value="Chromosome"/>
</dbReference>
<dbReference type="PANTHER" id="PTHR40261:SF1">
    <property type="entry name" value="RIESKE DOMAIN-CONTAINING PROTEIN"/>
    <property type="match status" value="1"/>
</dbReference>
<organism evidence="6 7">
    <name type="scientific">Vulgatibacter incomptus</name>
    <dbReference type="NCBI Taxonomy" id="1391653"/>
    <lineage>
        <taxon>Bacteria</taxon>
        <taxon>Pseudomonadati</taxon>
        <taxon>Myxococcota</taxon>
        <taxon>Myxococcia</taxon>
        <taxon>Myxococcales</taxon>
        <taxon>Cystobacterineae</taxon>
        <taxon>Vulgatibacteraceae</taxon>
        <taxon>Vulgatibacter</taxon>
    </lineage>
</organism>
<dbReference type="Pfam" id="PF00355">
    <property type="entry name" value="Rieske"/>
    <property type="match status" value="1"/>
</dbReference>
<keyword evidence="1" id="KW-0001">2Fe-2S</keyword>
<dbReference type="KEGG" id="vin:AKJ08_1611"/>
<protein>
    <submittedName>
        <fullName evidence="6">Ferredoxin subunits of nitrite reductase and ring-hydroxylating dioxygenase</fullName>
    </submittedName>
</protein>
<dbReference type="EMBL" id="CP012332">
    <property type="protein sequence ID" value="AKU91224.1"/>
    <property type="molecule type" value="Genomic_DNA"/>
</dbReference>
<reference evidence="6 7" key="1">
    <citation type="submission" date="2015-08" db="EMBL/GenBank/DDBJ databases">
        <authorList>
            <person name="Babu N.S."/>
            <person name="Beckwith C.J."/>
            <person name="Beseler K.G."/>
            <person name="Brison A."/>
            <person name="Carone J.V."/>
            <person name="Caskin T.P."/>
            <person name="Diamond M."/>
            <person name="Durham M.E."/>
            <person name="Foxe J.M."/>
            <person name="Go M."/>
            <person name="Henderson B.A."/>
            <person name="Jones I.B."/>
            <person name="McGettigan J.A."/>
            <person name="Micheletti S.J."/>
            <person name="Nasrallah M.E."/>
            <person name="Ortiz D."/>
            <person name="Piller C.R."/>
            <person name="Privatt S.R."/>
            <person name="Schneider S.L."/>
            <person name="Sharp S."/>
            <person name="Smith T.C."/>
            <person name="Stanton J.D."/>
            <person name="Ullery H.E."/>
            <person name="Wilson R.J."/>
            <person name="Serrano M.G."/>
            <person name="Buck G."/>
            <person name="Lee V."/>
            <person name="Wang Y."/>
            <person name="Carvalho R."/>
            <person name="Voegtly L."/>
            <person name="Shi R."/>
            <person name="Duckworth R."/>
            <person name="Johnson A."/>
            <person name="Loviza R."/>
            <person name="Walstead R."/>
            <person name="Shah Z."/>
            <person name="Kiflezghi M."/>
            <person name="Wade K."/>
            <person name="Ball S.L."/>
            <person name="Bradley K.W."/>
            <person name="Asai D.J."/>
            <person name="Bowman C.A."/>
            <person name="Russell D.A."/>
            <person name="Pope W.H."/>
            <person name="Jacobs-Sera D."/>
            <person name="Hendrix R.W."/>
            <person name="Hatfull G.F."/>
        </authorList>
    </citation>
    <scope>NUCLEOTIDE SEQUENCE [LARGE SCALE GENOMIC DNA]</scope>
    <source>
        <strain evidence="6 7">DSM 27710</strain>
    </source>
</reference>
<evidence type="ECO:0000256" key="2">
    <source>
        <dbReference type="ARBA" id="ARBA00022723"/>
    </source>
</evidence>
<evidence type="ECO:0000256" key="4">
    <source>
        <dbReference type="ARBA" id="ARBA00023014"/>
    </source>
</evidence>
<dbReference type="GO" id="GO:0051537">
    <property type="term" value="F:2 iron, 2 sulfur cluster binding"/>
    <property type="evidence" value="ECO:0007669"/>
    <property type="project" value="UniProtKB-KW"/>
</dbReference>
<keyword evidence="6" id="KW-0560">Oxidoreductase</keyword>
<dbReference type="Gene3D" id="2.102.10.10">
    <property type="entry name" value="Rieske [2Fe-2S] iron-sulphur domain"/>
    <property type="match status" value="1"/>
</dbReference>
<proteinExistence type="predicted"/>
<dbReference type="STRING" id="1391653.AKJ08_1611"/>
<keyword evidence="4" id="KW-0411">Iron-sulfur</keyword>
<keyword evidence="2" id="KW-0479">Metal-binding</keyword>
<dbReference type="AlphaFoldDB" id="A0A0K1PDP6"/>
<evidence type="ECO:0000256" key="3">
    <source>
        <dbReference type="ARBA" id="ARBA00023004"/>
    </source>
</evidence>
<dbReference type="InterPro" id="IPR036922">
    <property type="entry name" value="Rieske_2Fe-2S_sf"/>
</dbReference>
<keyword evidence="6" id="KW-0223">Dioxygenase</keyword>